<comment type="caution">
    <text evidence="1">The sequence shown here is derived from an EMBL/GenBank/DDBJ whole genome shotgun (WGS) entry which is preliminary data.</text>
</comment>
<proteinExistence type="predicted"/>
<dbReference type="EMBL" id="JAQOWY010000484">
    <property type="protein sequence ID" value="KAK1841392.1"/>
    <property type="molecule type" value="Genomic_DNA"/>
</dbReference>
<sequence>MAVLVSGRPFLCLSLSMTEKQDAPRRRKKKRHL</sequence>
<organism evidence="1 2">
    <name type="scientific">Colletotrichum chrysophilum</name>
    <dbReference type="NCBI Taxonomy" id="1836956"/>
    <lineage>
        <taxon>Eukaryota</taxon>
        <taxon>Fungi</taxon>
        <taxon>Dikarya</taxon>
        <taxon>Ascomycota</taxon>
        <taxon>Pezizomycotina</taxon>
        <taxon>Sordariomycetes</taxon>
        <taxon>Hypocreomycetidae</taxon>
        <taxon>Glomerellales</taxon>
        <taxon>Glomerellaceae</taxon>
        <taxon>Colletotrichum</taxon>
        <taxon>Colletotrichum gloeosporioides species complex</taxon>
    </lineage>
</organism>
<name>A0AAD9A585_9PEZI</name>
<protein>
    <submittedName>
        <fullName evidence="1">Uncharacterized protein</fullName>
    </submittedName>
</protein>
<evidence type="ECO:0000313" key="1">
    <source>
        <dbReference type="EMBL" id="KAK1841392.1"/>
    </source>
</evidence>
<dbReference type="AlphaFoldDB" id="A0AAD9A585"/>
<accession>A0AAD9A585</accession>
<keyword evidence="2" id="KW-1185">Reference proteome</keyword>
<dbReference type="Proteomes" id="UP001243330">
    <property type="component" value="Unassembled WGS sequence"/>
</dbReference>
<gene>
    <name evidence="1" type="ORF">CCHR01_15990</name>
</gene>
<reference evidence="1" key="1">
    <citation type="submission" date="2023-01" db="EMBL/GenBank/DDBJ databases">
        <title>Colletotrichum chrysophilum M932 genome sequence.</title>
        <authorList>
            <person name="Baroncelli R."/>
        </authorList>
    </citation>
    <scope>NUCLEOTIDE SEQUENCE</scope>
    <source>
        <strain evidence="1">M932</strain>
    </source>
</reference>
<evidence type="ECO:0000313" key="2">
    <source>
        <dbReference type="Proteomes" id="UP001243330"/>
    </source>
</evidence>